<feature type="chain" id="PRO_5040514942" evidence="1">
    <location>
        <begin position="16"/>
        <end position="140"/>
    </location>
</feature>
<name>A0A9Q9API6_9PEZI</name>
<dbReference type="Gene3D" id="2.40.40.10">
    <property type="entry name" value="RlpA-like domain"/>
    <property type="match status" value="1"/>
</dbReference>
<sequence>MILLALFTSIRLAVALPFSQNVVVRDLDEKSHQGTVTWRESFEGNACNIGAGGASVALNPYTFDTRTTGGNANNNPLCGRSLHIWNVDTGAETVATVVDRMTQDDGNAIDVSPDVFAALGLSIDAGHEVVGWNLPGEFGY</sequence>
<gene>
    <name evidence="2" type="ORF">Slin15195_G064080</name>
</gene>
<dbReference type="EMBL" id="CP099422">
    <property type="protein sequence ID" value="USW53089.1"/>
    <property type="molecule type" value="Genomic_DNA"/>
</dbReference>
<keyword evidence="1" id="KW-0732">Signal</keyword>
<dbReference type="CDD" id="cd22191">
    <property type="entry name" value="DPBB_RlpA_EXP_N-like"/>
    <property type="match status" value="1"/>
</dbReference>
<accession>A0A9Q9API6</accession>
<evidence type="ECO:0000313" key="2">
    <source>
        <dbReference type="EMBL" id="USW53089.1"/>
    </source>
</evidence>
<keyword evidence="3" id="KW-1185">Reference proteome</keyword>
<reference evidence="2" key="1">
    <citation type="submission" date="2022-06" db="EMBL/GenBank/DDBJ databases">
        <title>Complete genome sequences of two strains of the flax pathogen Septoria linicola.</title>
        <authorList>
            <person name="Lapalu N."/>
            <person name="Simon A."/>
            <person name="Demenou B."/>
            <person name="Paumier D."/>
            <person name="Guillot M.-P."/>
            <person name="Gout L."/>
            <person name="Valade R."/>
        </authorList>
    </citation>
    <scope>NUCLEOTIDE SEQUENCE</scope>
    <source>
        <strain evidence="2">SE15195</strain>
    </source>
</reference>
<dbReference type="Proteomes" id="UP001056384">
    <property type="component" value="Chromosome 5"/>
</dbReference>
<organism evidence="2 3">
    <name type="scientific">Septoria linicola</name>
    <dbReference type="NCBI Taxonomy" id="215465"/>
    <lineage>
        <taxon>Eukaryota</taxon>
        <taxon>Fungi</taxon>
        <taxon>Dikarya</taxon>
        <taxon>Ascomycota</taxon>
        <taxon>Pezizomycotina</taxon>
        <taxon>Dothideomycetes</taxon>
        <taxon>Dothideomycetidae</taxon>
        <taxon>Mycosphaerellales</taxon>
        <taxon>Mycosphaerellaceae</taxon>
        <taxon>Septoria</taxon>
    </lineage>
</organism>
<dbReference type="AlphaFoldDB" id="A0A9Q9API6"/>
<evidence type="ECO:0000313" key="3">
    <source>
        <dbReference type="Proteomes" id="UP001056384"/>
    </source>
</evidence>
<protein>
    <submittedName>
        <fullName evidence="2">RlpA-like domain superfamily protein</fullName>
    </submittedName>
</protein>
<proteinExistence type="predicted"/>
<dbReference type="SUPFAM" id="SSF50685">
    <property type="entry name" value="Barwin-like endoglucanases"/>
    <property type="match status" value="1"/>
</dbReference>
<evidence type="ECO:0000256" key="1">
    <source>
        <dbReference type="SAM" id="SignalP"/>
    </source>
</evidence>
<dbReference type="InterPro" id="IPR036908">
    <property type="entry name" value="RlpA-like_sf"/>
</dbReference>
<dbReference type="OrthoDB" id="623670at2759"/>
<feature type="signal peptide" evidence="1">
    <location>
        <begin position="1"/>
        <end position="15"/>
    </location>
</feature>